<keyword evidence="1" id="KW-0812">Transmembrane</keyword>
<evidence type="ECO:0000256" key="1">
    <source>
        <dbReference type="SAM" id="Phobius"/>
    </source>
</evidence>
<evidence type="ECO:0000313" key="3">
    <source>
        <dbReference type="Proteomes" id="UP000652219"/>
    </source>
</evidence>
<proteinExistence type="predicted"/>
<keyword evidence="1" id="KW-0472">Membrane</keyword>
<evidence type="ECO:0000313" key="2">
    <source>
        <dbReference type="EMBL" id="KAF6819812.1"/>
    </source>
</evidence>
<sequence>MAGSIAAAASGTCQQFRSSSHHISLRLVRAAFQQPMPSPSILIASHRIVECNAPALSPPHIKSSVSVSPYLPRLDLDTGLRKLSPPLSDPPSLTCFPLLLASLLVVVTTCCCLLMLHYARLGKAEQGKRLPMSTHVHTYTHGIDDYGTHTA</sequence>
<dbReference type="AlphaFoldDB" id="A0A8H6N491"/>
<reference evidence="2 3" key="1">
    <citation type="journal article" date="2020" name="Phytopathology">
        <title>Genome Sequence Resources of Colletotrichum truncatum, C. plurivorum, C. musicola, and C. sojae: Four Species Pathogenic to Soybean (Glycine max).</title>
        <authorList>
            <person name="Rogerio F."/>
            <person name="Boufleur T.R."/>
            <person name="Ciampi-Guillardi M."/>
            <person name="Sukno S.A."/>
            <person name="Thon M.R."/>
            <person name="Massola Junior N.S."/>
            <person name="Baroncelli R."/>
        </authorList>
    </citation>
    <scope>NUCLEOTIDE SEQUENCE [LARGE SCALE GENOMIC DNA]</scope>
    <source>
        <strain evidence="2 3">LFN0009</strain>
    </source>
</reference>
<comment type="caution">
    <text evidence="2">The sequence shown here is derived from an EMBL/GenBank/DDBJ whole genome shotgun (WGS) entry which is preliminary data.</text>
</comment>
<keyword evidence="1" id="KW-1133">Transmembrane helix</keyword>
<feature type="transmembrane region" description="Helical" evidence="1">
    <location>
        <begin position="96"/>
        <end position="119"/>
    </location>
</feature>
<dbReference type="EMBL" id="WIGN01000008">
    <property type="protein sequence ID" value="KAF6819812.1"/>
    <property type="molecule type" value="Genomic_DNA"/>
</dbReference>
<gene>
    <name evidence="2" type="ORF">CSOJ01_01219</name>
</gene>
<dbReference type="Proteomes" id="UP000652219">
    <property type="component" value="Unassembled WGS sequence"/>
</dbReference>
<keyword evidence="3" id="KW-1185">Reference proteome</keyword>
<organism evidence="2 3">
    <name type="scientific">Colletotrichum sojae</name>
    <dbReference type="NCBI Taxonomy" id="2175907"/>
    <lineage>
        <taxon>Eukaryota</taxon>
        <taxon>Fungi</taxon>
        <taxon>Dikarya</taxon>
        <taxon>Ascomycota</taxon>
        <taxon>Pezizomycotina</taxon>
        <taxon>Sordariomycetes</taxon>
        <taxon>Hypocreomycetidae</taxon>
        <taxon>Glomerellales</taxon>
        <taxon>Glomerellaceae</taxon>
        <taxon>Colletotrichum</taxon>
        <taxon>Colletotrichum orchidearum species complex</taxon>
    </lineage>
</organism>
<protein>
    <submittedName>
        <fullName evidence="2">Uncharacterized protein</fullName>
    </submittedName>
</protein>
<name>A0A8H6N491_9PEZI</name>
<accession>A0A8H6N491</accession>